<dbReference type="Proteomes" id="UP000265618">
    <property type="component" value="Unassembled WGS sequence"/>
</dbReference>
<dbReference type="AlphaFoldDB" id="A0A9K3CZE2"/>
<dbReference type="EMBL" id="BDIP01002389">
    <property type="protein sequence ID" value="GIQ86229.1"/>
    <property type="molecule type" value="Genomic_DNA"/>
</dbReference>
<dbReference type="SUPFAM" id="SSF54001">
    <property type="entry name" value="Cysteine proteinases"/>
    <property type="match status" value="1"/>
</dbReference>
<sequence length="178" mass="19249">MHSLQSYIGVERLGEDGENLYNCSGCGKKVQADMGSQLTELPPQLSVFLKRFTLDYVTFRQKKVNDECCFPMYLDASSVIGRFHRDGDPDTTESGAPLEDATLGDLADVAMEQREELPPLQDNPNSWADTLTESLDAPVPGNASCGGNTVLTDPLGDPLADTGYGGNDSTDKWGIVQV</sequence>
<evidence type="ECO:0000259" key="2">
    <source>
        <dbReference type="Pfam" id="PF00443"/>
    </source>
</evidence>
<dbReference type="GO" id="GO:0004843">
    <property type="term" value="F:cysteine-type deubiquitinase activity"/>
    <property type="evidence" value="ECO:0007669"/>
    <property type="project" value="InterPro"/>
</dbReference>
<feature type="domain" description="Peptidase C19 ubiquitin carboxyl-terminal hydrolase" evidence="2">
    <location>
        <begin position="19"/>
        <end position="80"/>
    </location>
</feature>
<evidence type="ECO:0000256" key="1">
    <source>
        <dbReference type="SAM" id="MobiDB-lite"/>
    </source>
</evidence>
<proteinExistence type="predicted"/>
<dbReference type="GO" id="GO:0016579">
    <property type="term" value="P:protein deubiquitination"/>
    <property type="evidence" value="ECO:0007669"/>
    <property type="project" value="InterPro"/>
</dbReference>
<dbReference type="OrthoDB" id="289038at2759"/>
<comment type="caution">
    <text evidence="3">The sequence shown here is derived from an EMBL/GenBank/DDBJ whole genome shotgun (WGS) entry which is preliminary data.</text>
</comment>
<reference evidence="3 4" key="1">
    <citation type="journal article" date="2018" name="PLoS ONE">
        <title>The draft genome of Kipferlia bialata reveals reductive genome evolution in fornicate parasites.</title>
        <authorList>
            <person name="Tanifuji G."/>
            <person name="Takabayashi S."/>
            <person name="Kume K."/>
            <person name="Takagi M."/>
            <person name="Nakayama T."/>
            <person name="Kamikawa R."/>
            <person name="Inagaki Y."/>
            <person name="Hashimoto T."/>
        </authorList>
    </citation>
    <scope>NUCLEOTIDE SEQUENCE [LARGE SCALE GENOMIC DNA]</scope>
    <source>
        <strain evidence="3">NY0173</strain>
    </source>
</reference>
<dbReference type="InterPro" id="IPR038765">
    <property type="entry name" value="Papain-like_cys_pep_sf"/>
</dbReference>
<dbReference type="Pfam" id="PF00443">
    <property type="entry name" value="UCH"/>
    <property type="match status" value="1"/>
</dbReference>
<evidence type="ECO:0000313" key="4">
    <source>
        <dbReference type="Proteomes" id="UP000265618"/>
    </source>
</evidence>
<dbReference type="Gene3D" id="3.90.70.10">
    <property type="entry name" value="Cysteine proteinases"/>
    <property type="match status" value="1"/>
</dbReference>
<feature type="compositionally biased region" description="Polar residues" evidence="1">
    <location>
        <begin position="122"/>
        <end position="133"/>
    </location>
</feature>
<organism evidence="3 4">
    <name type="scientific">Kipferlia bialata</name>
    <dbReference type="NCBI Taxonomy" id="797122"/>
    <lineage>
        <taxon>Eukaryota</taxon>
        <taxon>Metamonada</taxon>
        <taxon>Carpediemonas-like organisms</taxon>
        <taxon>Kipferlia</taxon>
    </lineage>
</organism>
<keyword evidence="4" id="KW-1185">Reference proteome</keyword>
<gene>
    <name evidence="3" type="ORF">KIPB_008042</name>
</gene>
<name>A0A9K3CZE2_9EUKA</name>
<protein>
    <recommendedName>
        <fullName evidence="2">Peptidase C19 ubiquitin carboxyl-terminal hydrolase domain-containing protein</fullName>
    </recommendedName>
</protein>
<feature type="region of interest" description="Disordered" evidence="1">
    <location>
        <begin position="116"/>
        <end position="150"/>
    </location>
</feature>
<accession>A0A9K3CZE2</accession>
<dbReference type="InterPro" id="IPR001394">
    <property type="entry name" value="Peptidase_C19_UCH"/>
</dbReference>
<evidence type="ECO:0000313" key="3">
    <source>
        <dbReference type="EMBL" id="GIQ86229.1"/>
    </source>
</evidence>